<feature type="non-terminal residue" evidence="3">
    <location>
        <position position="1"/>
    </location>
</feature>
<comment type="caution">
    <text evidence="3">The sequence shown here is derived from an EMBL/GenBank/DDBJ whole genome shotgun (WGS) entry which is preliminary data.</text>
</comment>
<sequence length="203" mass="22390">GTGPGHYDEDTRRILMELALMFKERGVNWQQSEEQQVVPEGQATVNSEQSGSGNSSTLLDDNYINETHVDGPTSQSVEESTMPRNSDENAGHSTKTHENERLLTSPDNSISDAGTPKRNSPSSASFDNEEIETESQTNSIILRDIEDHSGSSTSSSKDPKDVEISSLKKCIRKLQAKIQCYENSRQQALQNLTQPVPSCNKSF</sequence>
<name>A0A8J2P134_9HEXA</name>
<reference evidence="3" key="1">
    <citation type="submission" date="2021-06" db="EMBL/GenBank/DDBJ databases">
        <authorList>
            <person name="Hodson N. C."/>
            <person name="Mongue J. A."/>
            <person name="Jaron S. K."/>
        </authorList>
    </citation>
    <scope>NUCLEOTIDE SEQUENCE</scope>
</reference>
<keyword evidence="4" id="KW-1185">Reference proteome</keyword>
<evidence type="ECO:0000256" key="2">
    <source>
        <dbReference type="SAM" id="MobiDB-lite"/>
    </source>
</evidence>
<feature type="coiled-coil region" evidence="1">
    <location>
        <begin position="164"/>
        <end position="191"/>
    </location>
</feature>
<accession>A0A8J2P134</accession>
<evidence type="ECO:0000256" key="1">
    <source>
        <dbReference type="SAM" id="Coils"/>
    </source>
</evidence>
<feature type="compositionally biased region" description="Basic and acidic residues" evidence="2">
    <location>
        <begin position="85"/>
        <end position="101"/>
    </location>
</feature>
<feature type="region of interest" description="Disordered" evidence="2">
    <location>
        <begin position="31"/>
        <end position="163"/>
    </location>
</feature>
<evidence type="ECO:0000313" key="3">
    <source>
        <dbReference type="EMBL" id="CAG7721620.1"/>
    </source>
</evidence>
<dbReference type="Proteomes" id="UP000708208">
    <property type="component" value="Unassembled WGS sequence"/>
</dbReference>
<evidence type="ECO:0000313" key="4">
    <source>
        <dbReference type="Proteomes" id="UP000708208"/>
    </source>
</evidence>
<feature type="compositionally biased region" description="Polar residues" evidence="2">
    <location>
        <begin position="105"/>
        <end position="126"/>
    </location>
</feature>
<feature type="compositionally biased region" description="Polar residues" evidence="2">
    <location>
        <begin position="43"/>
        <end position="59"/>
    </location>
</feature>
<proteinExistence type="predicted"/>
<protein>
    <submittedName>
        <fullName evidence="3">Uncharacterized protein</fullName>
    </submittedName>
</protein>
<dbReference type="EMBL" id="CAJVCH010081169">
    <property type="protein sequence ID" value="CAG7721620.1"/>
    <property type="molecule type" value="Genomic_DNA"/>
</dbReference>
<organism evidence="3 4">
    <name type="scientific">Allacma fusca</name>
    <dbReference type="NCBI Taxonomy" id="39272"/>
    <lineage>
        <taxon>Eukaryota</taxon>
        <taxon>Metazoa</taxon>
        <taxon>Ecdysozoa</taxon>
        <taxon>Arthropoda</taxon>
        <taxon>Hexapoda</taxon>
        <taxon>Collembola</taxon>
        <taxon>Symphypleona</taxon>
        <taxon>Sminthuridae</taxon>
        <taxon>Allacma</taxon>
    </lineage>
</organism>
<gene>
    <name evidence="3" type="ORF">AFUS01_LOCUS10822</name>
</gene>
<dbReference type="AlphaFoldDB" id="A0A8J2P134"/>
<feature type="compositionally biased region" description="Polar residues" evidence="2">
    <location>
        <begin position="72"/>
        <end position="84"/>
    </location>
</feature>
<keyword evidence="1" id="KW-0175">Coiled coil</keyword>